<name>A0A8J2Y9Y8_9BACL</name>
<dbReference type="SUPFAM" id="SSF51569">
    <property type="entry name" value="Aldolase"/>
    <property type="match status" value="1"/>
</dbReference>
<evidence type="ECO:0000256" key="2">
    <source>
        <dbReference type="ARBA" id="ARBA00006906"/>
    </source>
</evidence>
<dbReference type="AlphaFoldDB" id="A0A8J2Y9Y8"/>
<sequence>MSILSNILNNKIVAIIRGAEAEDVLRIAKALHEGGVNTLEITMNSPNALEAIKEVSEVMGEQVLVGAGTVLDPETARAAILAGARFILSPTVNLETIKMTKRYGAVSIPGAMTATEILTAYENGGDIIKVFPTPMGPEFIKSIRGPLPHIPLLPTGGVDLSNIQAFMKAGAVGCGLGGSLVDTKQDITSDYLSQLKRKAEQFVLAVN</sequence>
<dbReference type="PANTHER" id="PTHR30246">
    <property type="entry name" value="2-KETO-3-DEOXY-6-PHOSPHOGLUCONATE ALDOLASE"/>
    <property type="match status" value="1"/>
</dbReference>
<dbReference type="InterPro" id="IPR000887">
    <property type="entry name" value="Aldlse_KDPG_KHG"/>
</dbReference>
<evidence type="ECO:0000256" key="3">
    <source>
        <dbReference type="ARBA" id="ARBA00011233"/>
    </source>
</evidence>
<organism evidence="6 7">
    <name type="scientific">Pullulanibacillus camelliae</name>
    <dbReference type="NCBI Taxonomy" id="1707096"/>
    <lineage>
        <taxon>Bacteria</taxon>
        <taxon>Bacillati</taxon>
        <taxon>Bacillota</taxon>
        <taxon>Bacilli</taxon>
        <taxon>Bacillales</taxon>
        <taxon>Sporolactobacillaceae</taxon>
        <taxon>Pullulanibacillus</taxon>
    </lineage>
</organism>
<evidence type="ECO:0000313" key="7">
    <source>
        <dbReference type="Proteomes" id="UP000628775"/>
    </source>
</evidence>
<keyword evidence="4" id="KW-0456">Lyase</keyword>
<comment type="similarity">
    <text evidence="2">Belongs to the KHG/KDPG aldolase family.</text>
</comment>
<dbReference type="EMBL" id="BMIR01000001">
    <property type="protein sequence ID" value="GGE27920.1"/>
    <property type="molecule type" value="Genomic_DNA"/>
</dbReference>
<reference evidence="6" key="1">
    <citation type="journal article" date="2014" name="Int. J. Syst. Evol. Microbiol.">
        <title>Complete genome sequence of Corynebacterium casei LMG S-19264T (=DSM 44701T), isolated from a smear-ripened cheese.</title>
        <authorList>
            <consortium name="US DOE Joint Genome Institute (JGI-PGF)"/>
            <person name="Walter F."/>
            <person name="Albersmeier A."/>
            <person name="Kalinowski J."/>
            <person name="Ruckert C."/>
        </authorList>
    </citation>
    <scope>NUCLEOTIDE SEQUENCE</scope>
    <source>
        <strain evidence="6">CGMCC 1.15371</strain>
    </source>
</reference>
<protein>
    <submittedName>
        <fullName evidence="6">2-dehydro-3-deoxy-phosphogluconate aldolase</fullName>
    </submittedName>
</protein>
<keyword evidence="7" id="KW-1185">Reference proteome</keyword>
<accession>A0A8J2Y9Y8</accession>
<dbReference type="InterPro" id="IPR013785">
    <property type="entry name" value="Aldolase_TIM"/>
</dbReference>
<evidence type="ECO:0000256" key="1">
    <source>
        <dbReference type="ARBA" id="ARBA00004761"/>
    </source>
</evidence>
<dbReference type="RefSeq" id="WP_188688130.1">
    <property type="nucleotide sequence ID" value="NZ_BMIR01000001.1"/>
</dbReference>
<comment type="pathway">
    <text evidence="1">Carbohydrate acid metabolism.</text>
</comment>
<dbReference type="NCBIfam" id="TIGR01182">
    <property type="entry name" value="eda"/>
    <property type="match status" value="1"/>
</dbReference>
<evidence type="ECO:0000256" key="4">
    <source>
        <dbReference type="ARBA" id="ARBA00023239"/>
    </source>
</evidence>
<proteinExistence type="inferred from homology"/>
<comment type="subunit">
    <text evidence="3">Homotrimer.</text>
</comment>
<dbReference type="CDD" id="cd00452">
    <property type="entry name" value="KDPG_aldolase"/>
    <property type="match status" value="1"/>
</dbReference>
<dbReference type="Gene3D" id="3.20.20.70">
    <property type="entry name" value="Aldolase class I"/>
    <property type="match status" value="1"/>
</dbReference>
<dbReference type="Proteomes" id="UP000628775">
    <property type="component" value="Unassembled WGS sequence"/>
</dbReference>
<dbReference type="Pfam" id="PF01081">
    <property type="entry name" value="Aldolase"/>
    <property type="match status" value="1"/>
</dbReference>
<comment type="caution">
    <text evidence="6">The sequence shown here is derived from an EMBL/GenBank/DDBJ whole genome shotgun (WGS) entry which is preliminary data.</text>
</comment>
<dbReference type="PANTHER" id="PTHR30246:SF1">
    <property type="entry name" value="2-DEHYDRO-3-DEOXY-6-PHOSPHOGALACTONATE ALDOLASE-RELATED"/>
    <property type="match status" value="1"/>
</dbReference>
<evidence type="ECO:0000256" key="5">
    <source>
        <dbReference type="ARBA" id="ARBA00023277"/>
    </source>
</evidence>
<keyword evidence="5" id="KW-0119">Carbohydrate metabolism</keyword>
<dbReference type="GO" id="GO:0016829">
    <property type="term" value="F:lyase activity"/>
    <property type="evidence" value="ECO:0007669"/>
    <property type="project" value="UniProtKB-KW"/>
</dbReference>
<gene>
    <name evidence="6" type="ORF">GCM10011391_03010</name>
</gene>
<evidence type="ECO:0000313" key="6">
    <source>
        <dbReference type="EMBL" id="GGE27920.1"/>
    </source>
</evidence>
<reference evidence="6" key="2">
    <citation type="submission" date="2020-09" db="EMBL/GenBank/DDBJ databases">
        <authorList>
            <person name="Sun Q."/>
            <person name="Zhou Y."/>
        </authorList>
    </citation>
    <scope>NUCLEOTIDE SEQUENCE</scope>
    <source>
        <strain evidence="6">CGMCC 1.15371</strain>
    </source>
</reference>